<feature type="signal peptide" evidence="1">
    <location>
        <begin position="1"/>
        <end position="22"/>
    </location>
</feature>
<reference evidence="2" key="1">
    <citation type="submission" date="2021-03" db="EMBL/GenBank/DDBJ databases">
        <title>Acanthopleuribacteraceae sp. M133.</title>
        <authorList>
            <person name="Wang G."/>
        </authorList>
    </citation>
    <scope>NUCLEOTIDE SEQUENCE</scope>
    <source>
        <strain evidence="2">M133</strain>
    </source>
</reference>
<dbReference type="Proteomes" id="UP000663929">
    <property type="component" value="Chromosome"/>
</dbReference>
<keyword evidence="3" id="KW-1185">Reference proteome</keyword>
<evidence type="ECO:0000313" key="2">
    <source>
        <dbReference type="EMBL" id="QTD50062.1"/>
    </source>
</evidence>
<accession>A0A8A4TLT0</accession>
<evidence type="ECO:0000313" key="3">
    <source>
        <dbReference type="Proteomes" id="UP000663929"/>
    </source>
</evidence>
<dbReference type="EMBL" id="CP071793">
    <property type="protein sequence ID" value="QTD50062.1"/>
    <property type="molecule type" value="Genomic_DNA"/>
</dbReference>
<feature type="chain" id="PRO_5035149831" description="Metallothionein" evidence="1">
    <location>
        <begin position="23"/>
        <end position="103"/>
    </location>
</feature>
<dbReference type="RefSeq" id="WP_237379693.1">
    <property type="nucleotide sequence ID" value="NZ_CP071793.1"/>
</dbReference>
<proteinExistence type="predicted"/>
<gene>
    <name evidence="2" type="ORF">J3U87_31140</name>
</gene>
<keyword evidence="1" id="KW-0732">Signal</keyword>
<name>A0A8A4TLT0_SULCO</name>
<evidence type="ECO:0008006" key="4">
    <source>
        <dbReference type="Google" id="ProtNLM"/>
    </source>
</evidence>
<evidence type="ECO:0000256" key="1">
    <source>
        <dbReference type="SAM" id="SignalP"/>
    </source>
</evidence>
<organism evidence="2 3">
    <name type="scientific">Sulfidibacter corallicola</name>
    <dbReference type="NCBI Taxonomy" id="2818388"/>
    <lineage>
        <taxon>Bacteria</taxon>
        <taxon>Pseudomonadati</taxon>
        <taxon>Acidobacteriota</taxon>
        <taxon>Holophagae</taxon>
        <taxon>Acanthopleuribacterales</taxon>
        <taxon>Acanthopleuribacteraceae</taxon>
        <taxon>Sulfidibacter</taxon>
    </lineage>
</organism>
<dbReference type="AlphaFoldDB" id="A0A8A4TLT0"/>
<protein>
    <recommendedName>
        <fullName evidence="4">Metallothionein</fullName>
    </recommendedName>
</protein>
<dbReference type="KEGG" id="scor:J3U87_31140"/>
<sequence>MFKLFFLLATVCSMGLQMFAMHQVVEQADAKVEIVSVAQQDSTMDQGQVATVQVENEVQQAAIPLSAGEMEQVQGGMVKLECEKCRCNPQGNTCVCTDCTIVP</sequence>